<dbReference type="CDD" id="cd01610">
    <property type="entry name" value="PAP2_like"/>
    <property type="match status" value="1"/>
</dbReference>
<feature type="transmembrane region" description="Helical" evidence="7">
    <location>
        <begin position="63"/>
        <end position="85"/>
    </location>
</feature>
<comment type="caution">
    <text evidence="8">The sequence shown here is derived from an EMBL/GenBank/DDBJ whole genome shotgun (WGS) entry which is preliminary data.</text>
</comment>
<feature type="transmembrane region" description="Helical" evidence="7">
    <location>
        <begin position="152"/>
        <end position="170"/>
    </location>
</feature>
<dbReference type="GO" id="GO:0008961">
    <property type="term" value="F:phosphatidylglycerol-prolipoprotein diacylglyceryl transferase activity"/>
    <property type="evidence" value="ECO:0007669"/>
    <property type="project" value="InterPro"/>
</dbReference>
<evidence type="ECO:0000256" key="7">
    <source>
        <dbReference type="SAM" id="Phobius"/>
    </source>
</evidence>
<feature type="transmembrane region" description="Helical" evidence="7">
    <location>
        <begin position="30"/>
        <end position="51"/>
    </location>
</feature>
<feature type="transmembrane region" description="Helical" evidence="7">
    <location>
        <begin position="308"/>
        <end position="324"/>
    </location>
</feature>
<keyword evidence="3 8" id="KW-0808">Transferase</keyword>
<comment type="similarity">
    <text evidence="1">Belongs to the Lgt family.</text>
</comment>
<feature type="transmembrane region" description="Helical" evidence="7">
    <location>
        <begin position="92"/>
        <end position="111"/>
    </location>
</feature>
<evidence type="ECO:0000256" key="4">
    <source>
        <dbReference type="ARBA" id="ARBA00022692"/>
    </source>
</evidence>
<proteinExistence type="inferred from homology"/>
<feature type="transmembrane region" description="Helical" evidence="7">
    <location>
        <begin position="242"/>
        <end position="265"/>
    </location>
</feature>
<evidence type="ECO:0000256" key="3">
    <source>
        <dbReference type="ARBA" id="ARBA00022679"/>
    </source>
</evidence>
<protein>
    <submittedName>
        <fullName evidence="8">Prolipoprotein diacylglyceryl transferase, phosphatidylglycerol:prolipoprotein diacylglycerol transferase</fullName>
        <ecNumber evidence="8">2.-.-.-</ecNumber>
    </submittedName>
</protein>
<feature type="transmembrane region" description="Helical" evidence="7">
    <location>
        <begin position="399"/>
        <end position="420"/>
    </location>
</feature>
<dbReference type="PANTHER" id="PTHR30589">
    <property type="entry name" value="PROLIPOPROTEIN DIACYLGLYCERYL TRANSFERASE"/>
    <property type="match status" value="1"/>
</dbReference>
<dbReference type="Proteomes" id="UP000034302">
    <property type="component" value="Unassembled WGS sequence"/>
</dbReference>
<feature type="transmembrane region" description="Helical" evidence="7">
    <location>
        <begin position="271"/>
        <end position="288"/>
    </location>
</feature>
<gene>
    <name evidence="8" type="ORF">UR34_C0005G0006</name>
</gene>
<feature type="transmembrane region" description="Helical" evidence="7">
    <location>
        <begin position="330"/>
        <end position="352"/>
    </location>
</feature>
<dbReference type="GO" id="GO:0042158">
    <property type="term" value="P:lipoprotein biosynthetic process"/>
    <property type="evidence" value="ECO:0007669"/>
    <property type="project" value="InterPro"/>
</dbReference>
<feature type="transmembrane region" description="Helical" evidence="7">
    <location>
        <begin position="6"/>
        <end position="23"/>
    </location>
</feature>
<keyword evidence="5 7" id="KW-1133">Transmembrane helix</keyword>
<dbReference type="PROSITE" id="PS01311">
    <property type="entry name" value="LGT"/>
    <property type="match status" value="1"/>
</dbReference>
<sequence length="422" mass="48153">MSIYGALIGIGIIIGIELIRKYYKQISYTDILIILVSALIGARGLFLLHNIREIQIGIINPIAVWDGGLAFFGGLIGILLSIYIISKKKKLSFLNILDSTLLFLPLIQSIGRIGNFFNHELYGKPTSLPWGVYVPEQYRDQQYISFTHFHPVFFYESILNILNFAILLLLRKKFKKEGYITAIYFINYSLIRLLMNVIRIDKEYILNLETSDIFSGIFLAIGVLILLNTMENNNIKDLIAKFFSRILTISLIILAIVSILLKTTLPFETELIIATLTFVVPILTIVLFKKLGITSDFNVSKRSERPRLFAVMAISFAIALYIAINSSSTLLIVIFSTLNITFFLGFVITLFWKISFHMIWSILATFFIIYSLQTPQSYLLILFIPLIAWSRLQLKRHSLLQVVAGTLLTLTCIFLVLTFIKF</sequence>
<name>A0A0F9ZJ12_9BACT</name>
<dbReference type="EC" id="2.-.-.-" evidence="8"/>
<feature type="transmembrane region" description="Helical" evidence="7">
    <location>
        <begin position="212"/>
        <end position="230"/>
    </location>
</feature>
<keyword evidence="2" id="KW-1003">Cell membrane</keyword>
<keyword evidence="6 7" id="KW-0472">Membrane</keyword>
<evidence type="ECO:0000256" key="1">
    <source>
        <dbReference type="ARBA" id="ARBA00007150"/>
    </source>
</evidence>
<keyword evidence="4 7" id="KW-0812">Transmembrane</keyword>
<dbReference type="GO" id="GO:0005886">
    <property type="term" value="C:plasma membrane"/>
    <property type="evidence" value="ECO:0007669"/>
    <property type="project" value="InterPro"/>
</dbReference>
<dbReference type="PANTHER" id="PTHR30589:SF0">
    <property type="entry name" value="PHOSPHATIDYLGLYCEROL--PROLIPOPROTEIN DIACYLGLYCERYL TRANSFERASE"/>
    <property type="match status" value="1"/>
</dbReference>
<dbReference type="AlphaFoldDB" id="A0A0F9ZJ12"/>
<evidence type="ECO:0000313" key="9">
    <source>
        <dbReference type="Proteomes" id="UP000034302"/>
    </source>
</evidence>
<accession>A0A0F9ZJ12</accession>
<dbReference type="Gene3D" id="1.20.144.10">
    <property type="entry name" value="Phosphatidic acid phosphatase type 2/haloperoxidase"/>
    <property type="match status" value="1"/>
</dbReference>
<evidence type="ECO:0000256" key="5">
    <source>
        <dbReference type="ARBA" id="ARBA00022989"/>
    </source>
</evidence>
<feature type="transmembrane region" description="Helical" evidence="7">
    <location>
        <begin position="182"/>
        <end position="200"/>
    </location>
</feature>
<evidence type="ECO:0000256" key="2">
    <source>
        <dbReference type="ARBA" id="ARBA00022475"/>
    </source>
</evidence>
<keyword evidence="8" id="KW-0449">Lipoprotein</keyword>
<dbReference type="NCBIfam" id="TIGR00544">
    <property type="entry name" value="lgt"/>
    <property type="match status" value="1"/>
</dbReference>
<dbReference type="Pfam" id="PF01790">
    <property type="entry name" value="LGT"/>
    <property type="match status" value="1"/>
</dbReference>
<organism evidence="8 9">
    <name type="scientific">candidate division WS6 bacterium GW2011_GWC1_33_20</name>
    <dbReference type="NCBI Taxonomy" id="1619089"/>
    <lineage>
        <taxon>Bacteria</taxon>
        <taxon>Candidatus Dojkabacteria</taxon>
    </lineage>
</organism>
<dbReference type="InterPro" id="IPR001640">
    <property type="entry name" value="Lgt"/>
</dbReference>
<reference evidence="8 9" key="1">
    <citation type="journal article" date="2015" name="Nature">
        <title>rRNA introns, odd ribosomes, and small enigmatic genomes across a large radiation of phyla.</title>
        <authorList>
            <person name="Brown C.T."/>
            <person name="Hug L.A."/>
            <person name="Thomas B.C."/>
            <person name="Sharon I."/>
            <person name="Castelle C.J."/>
            <person name="Singh A."/>
            <person name="Wilkins M.J."/>
            <person name="Williams K.H."/>
            <person name="Banfield J.F."/>
        </authorList>
    </citation>
    <scope>NUCLEOTIDE SEQUENCE [LARGE SCALE GENOMIC DNA]</scope>
</reference>
<evidence type="ECO:0000256" key="6">
    <source>
        <dbReference type="ARBA" id="ARBA00023136"/>
    </source>
</evidence>
<evidence type="ECO:0000313" key="8">
    <source>
        <dbReference type="EMBL" id="KKP44183.1"/>
    </source>
</evidence>
<feature type="transmembrane region" description="Helical" evidence="7">
    <location>
        <begin position="359"/>
        <end position="387"/>
    </location>
</feature>
<dbReference type="PATRIC" id="fig|1619089.3.peg.280"/>
<dbReference type="EMBL" id="LBOV01000005">
    <property type="protein sequence ID" value="KKP44183.1"/>
    <property type="molecule type" value="Genomic_DNA"/>
</dbReference>